<keyword evidence="4" id="KW-0998">Cell outer membrane</keyword>
<dbReference type="PROSITE" id="PS51123">
    <property type="entry name" value="OMPA_2"/>
    <property type="match status" value="1"/>
</dbReference>
<dbReference type="InterPro" id="IPR037873">
    <property type="entry name" value="BamE-like"/>
</dbReference>
<gene>
    <name evidence="8" type="primary">bamE</name>
    <name evidence="8" type="ORF">FCE95_00170</name>
</gene>
<feature type="chain" id="PRO_5020340523" evidence="6">
    <location>
        <begin position="23"/>
        <end position="258"/>
    </location>
</feature>
<evidence type="ECO:0000313" key="9">
    <source>
        <dbReference type="Proteomes" id="UP000308707"/>
    </source>
</evidence>
<dbReference type="PANTHER" id="PTHR30329:SF21">
    <property type="entry name" value="LIPOPROTEIN YIAD-RELATED"/>
    <property type="match status" value="1"/>
</dbReference>
<dbReference type="InterPro" id="IPR050330">
    <property type="entry name" value="Bact_OuterMem_StrucFunc"/>
</dbReference>
<evidence type="ECO:0000259" key="7">
    <source>
        <dbReference type="PROSITE" id="PS51123"/>
    </source>
</evidence>
<dbReference type="PRINTS" id="PR01021">
    <property type="entry name" value="OMPADOMAIN"/>
</dbReference>
<dbReference type="Proteomes" id="UP000308707">
    <property type="component" value="Unassembled WGS sequence"/>
</dbReference>
<dbReference type="Gene3D" id="3.30.1450.10">
    <property type="match status" value="1"/>
</dbReference>
<evidence type="ECO:0000256" key="5">
    <source>
        <dbReference type="PROSITE-ProRule" id="PRU00473"/>
    </source>
</evidence>
<keyword evidence="9" id="KW-1185">Reference proteome</keyword>
<dbReference type="InterPro" id="IPR007450">
    <property type="entry name" value="BamE_dom"/>
</dbReference>
<dbReference type="InterPro" id="IPR006664">
    <property type="entry name" value="OMP_bac"/>
</dbReference>
<dbReference type="PROSITE" id="PS51257">
    <property type="entry name" value="PROKAR_LIPOPROTEIN"/>
    <property type="match status" value="1"/>
</dbReference>
<dbReference type="Pfam" id="PF04355">
    <property type="entry name" value="BamE"/>
    <property type="match status" value="1"/>
</dbReference>
<dbReference type="InterPro" id="IPR006665">
    <property type="entry name" value="OmpA-like"/>
</dbReference>
<accession>A0A4U5JX47</accession>
<evidence type="ECO:0000256" key="2">
    <source>
        <dbReference type="ARBA" id="ARBA00022729"/>
    </source>
</evidence>
<dbReference type="InterPro" id="IPR036737">
    <property type="entry name" value="OmpA-like_sf"/>
</dbReference>
<reference evidence="8 9" key="1">
    <citation type="submission" date="2019-04" db="EMBL/GenBank/DDBJ databases">
        <title>Reference strain of H23.</title>
        <authorList>
            <person name="Luo X."/>
        </authorList>
    </citation>
    <scope>NUCLEOTIDE SEQUENCE [LARGE SCALE GENOMIC DNA]</scope>
    <source>
        <strain evidence="8 9">H23</strain>
    </source>
</reference>
<dbReference type="Pfam" id="PF00691">
    <property type="entry name" value="OmpA"/>
    <property type="match status" value="1"/>
</dbReference>
<sequence>MERQWAGAGMLLAAAMGLAACASTGSHPSDGFPDPASATLAGGIYPNLDNLRAVAPGMSKDQLYHLLGRPHFHEGVFGVREWNYLFHLPGPGSDTSVCQFKISFDDAQRASATAWLPQSCAALLAKDPPKREIVEERVVSLSADASFAFASAELSNEGRKALDRIAAEAGAGVEQVRIVGHTDRIGDGAANEALSRRRADAVAAYLIGKGIPSAAVASEGRGEREPVAECADAPRAQLIACLAPNRRVEVSLRAISRK</sequence>
<dbReference type="Gene3D" id="3.30.1330.60">
    <property type="entry name" value="OmpA-like domain"/>
    <property type="match status" value="1"/>
</dbReference>
<feature type="domain" description="OmpA-like" evidence="7">
    <location>
        <begin position="134"/>
        <end position="256"/>
    </location>
</feature>
<evidence type="ECO:0000256" key="1">
    <source>
        <dbReference type="ARBA" id="ARBA00004442"/>
    </source>
</evidence>
<dbReference type="OrthoDB" id="1149075at2"/>
<comment type="caution">
    <text evidence="8">The sequence shown here is derived from an EMBL/GenBank/DDBJ whole genome shotgun (WGS) entry which is preliminary data.</text>
</comment>
<evidence type="ECO:0000256" key="3">
    <source>
        <dbReference type="ARBA" id="ARBA00023136"/>
    </source>
</evidence>
<evidence type="ECO:0000256" key="4">
    <source>
        <dbReference type="ARBA" id="ARBA00023237"/>
    </source>
</evidence>
<keyword evidence="2 6" id="KW-0732">Signal</keyword>
<dbReference type="CDD" id="cd07185">
    <property type="entry name" value="OmpA_C-like"/>
    <property type="match status" value="1"/>
</dbReference>
<dbReference type="PANTHER" id="PTHR30329">
    <property type="entry name" value="STATOR ELEMENT OF FLAGELLAR MOTOR COMPLEX"/>
    <property type="match status" value="1"/>
</dbReference>
<evidence type="ECO:0000256" key="6">
    <source>
        <dbReference type="SAM" id="SignalP"/>
    </source>
</evidence>
<evidence type="ECO:0000313" key="8">
    <source>
        <dbReference type="EMBL" id="TKR32787.1"/>
    </source>
</evidence>
<comment type="subcellular location">
    <subcellularLocation>
        <location evidence="1">Cell outer membrane</location>
    </subcellularLocation>
</comment>
<dbReference type="EMBL" id="SZUA01000001">
    <property type="protein sequence ID" value="TKR32787.1"/>
    <property type="molecule type" value="Genomic_DNA"/>
</dbReference>
<name>A0A4U5JX47_9GAMM</name>
<organism evidence="8 9">
    <name type="scientific">Luteimonas gilva</name>
    <dbReference type="NCBI Taxonomy" id="2572684"/>
    <lineage>
        <taxon>Bacteria</taxon>
        <taxon>Pseudomonadati</taxon>
        <taxon>Pseudomonadota</taxon>
        <taxon>Gammaproteobacteria</taxon>
        <taxon>Lysobacterales</taxon>
        <taxon>Lysobacteraceae</taxon>
        <taxon>Luteimonas</taxon>
    </lineage>
</organism>
<keyword evidence="3 5" id="KW-0472">Membrane</keyword>
<dbReference type="GO" id="GO:0009279">
    <property type="term" value="C:cell outer membrane"/>
    <property type="evidence" value="ECO:0007669"/>
    <property type="project" value="UniProtKB-SubCell"/>
</dbReference>
<proteinExistence type="predicted"/>
<protein>
    <submittedName>
        <fullName evidence="8">Outer membrane protein assembly factor BamE</fullName>
    </submittedName>
</protein>
<dbReference type="AlphaFoldDB" id="A0A4U5JX47"/>
<feature type="signal peptide" evidence="6">
    <location>
        <begin position="1"/>
        <end position="22"/>
    </location>
</feature>
<dbReference type="RefSeq" id="WP_137264996.1">
    <property type="nucleotide sequence ID" value="NZ_SZUA01000001.1"/>
</dbReference>
<dbReference type="SUPFAM" id="SSF103088">
    <property type="entry name" value="OmpA-like"/>
    <property type="match status" value="1"/>
</dbReference>